<dbReference type="PANTHER" id="PTHR33175:SF3">
    <property type="entry name" value="DNA-BINDING PROTEIN HU-BETA"/>
    <property type="match status" value="1"/>
</dbReference>
<evidence type="ECO:0000256" key="1">
    <source>
        <dbReference type="ARBA" id="ARBA00010529"/>
    </source>
</evidence>
<dbReference type="InterPro" id="IPR010992">
    <property type="entry name" value="IHF-like_DNA-bd_dom_sf"/>
</dbReference>
<dbReference type="GO" id="GO:0030261">
    <property type="term" value="P:chromosome condensation"/>
    <property type="evidence" value="ECO:0007669"/>
    <property type="project" value="UniProtKB-KW"/>
</dbReference>
<evidence type="ECO:0000256" key="2">
    <source>
        <dbReference type="ARBA" id="ARBA00023067"/>
    </source>
</evidence>
<evidence type="ECO:0000256" key="4">
    <source>
        <dbReference type="RuleBase" id="RU003939"/>
    </source>
</evidence>
<reference evidence="5 6" key="1">
    <citation type="submission" date="2017-11" db="EMBL/GenBank/DDBJ databases">
        <title>Genome-resolved metagenomics identifies genetic mobility, metabolic interactions, and unexpected diversity in perchlorate-reducing communities.</title>
        <authorList>
            <person name="Barnum T.P."/>
            <person name="Figueroa I.A."/>
            <person name="Carlstrom C.I."/>
            <person name="Lucas L.N."/>
            <person name="Engelbrektson A.L."/>
            <person name="Coates J.D."/>
        </authorList>
    </citation>
    <scope>NUCLEOTIDE SEQUENCE [LARGE SCALE GENOMIC DNA]</scope>
    <source>
        <strain evidence="5">BM706</strain>
    </source>
</reference>
<keyword evidence="3 5" id="KW-0238">DNA-binding</keyword>
<protein>
    <submittedName>
        <fullName evidence="5">HU family DNA-binding protein</fullName>
    </submittedName>
</protein>
<dbReference type="GO" id="GO:0006270">
    <property type="term" value="P:DNA replication initiation"/>
    <property type="evidence" value="ECO:0007669"/>
    <property type="project" value="UniProtKB-ARBA"/>
</dbReference>
<dbReference type="AlphaFoldDB" id="A0A2N5ZLJ5"/>
<gene>
    <name evidence="5" type="ORF">C0601_01375</name>
</gene>
<dbReference type="GO" id="GO:1990103">
    <property type="term" value="C:DnaA-HU complex"/>
    <property type="evidence" value="ECO:0007669"/>
    <property type="project" value="UniProtKB-ARBA"/>
</dbReference>
<comment type="caution">
    <text evidence="5">The sequence shown here is derived from an EMBL/GenBank/DDBJ whole genome shotgun (WGS) entry which is preliminary data.</text>
</comment>
<dbReference type="SUPFAM" id="SSF47729">
    <property type="entry name" value="IHF-like DNA-binding proteins"/>
    <property type="match status" value="1"/>
</dbReference>
<dbReference type="InterPro" id="IPR020816">
    <property type="entry name" value="Histone-like_DNA-bd_CS"/>
</dbReference>
<dbReference type="GO" id="GO:0005829">
    <property type="term" value="C:cytosol"/>
    <property type="evidence" value="ECO:0007669"/>
    <property type="project" value="TreeGrafter"/>
</dbReference>
<dbReference type="GO" id="GO:0010467">
    <property type="term" value="P:gene expression"/>
    <property type="evidence" value="ECO:0007669"/>
    <property type="project" value="UniProtKB-ARBA"/>
</dbReference>
<dbReference type="GO" id="GO:1990178">
    <property type="term" value="C:HU-DNA complex"/>
    <property type="evidence" value="ECO:0007669"/>
    <property type="project" value="UniProtKB-ARBA"/>
</dbReference>
<organism evidence="5 6">
    <name type="scientific">Muiribacterium halophilum</name>
    <dbReference type="NCBI Taxonomy" id="2053465"/>
    <lineage>
        <taxon>Bacteria</taxon>
        <taxon>Candidatus Muiribacteriota</taxon>
        <taxon>Candidatus Muiribacteriia</taxon>
        <taxon>Candidatus Muiribacteriales</taxon>
        <taxon>Candidatus Muiribacteriaceae</taxon>
        <taxon>Candidatus Muiribacterium</taxon>
    </lineage>
</organism>
<dbReference type="PRINTS" id="PR01727">
    <property type="entry name" value="DNABINDINGHU"/>
</dbReference>
<evidence type="ECO:0000313" key="6">
    <source>
        <dbReference type="Proteomes" id="UP000234857"/>
    </source>
</evidence>
<accession>A0A2N5ZLJ5</accession>
<evidence type="ECO:0000256" key="3">
    <source>
        <dbReference type="ARBA" id="ARBA00023125"/>
    </source>
</evidence>
<comment type="similarity">
    <text evidence="1 4">Belongs to the bacterial histone-like protein family.</text>
</comment>
<keyword evidence="2" id="KW-0226">DNA condensation</keyword>
<dbReference type="InterPro" id="IPR000119">
    <property type="entry name" value="Hist_DNA-bd"/>
</dbReference>
<dbReference type="SMART" id="SM00411">
    <property type="entry name" value="BHL"/>
    <property type="match status" value="1"/>
</dbReference>
<dbReference type="EMBL" id="PKTG01000025">
    <property type="protein sequence ID" value="PLX19534.1"/>
    <property type="molecule type" value="Genomic_DNA"/>
</dbReference>
<sequence length="90" mass="9860">MNKMELIDAIAKKATISKKDAKSALEAMIEEITKTLKKGDKVSLIGFGTFEVAKRKARTGVNPRTKEKIKIKATTVPKFRAGKALKTAVK</sequence>
<dbReference type="PROSITE" id="PS00045">
    <property type="entry name" value="HISTONE_LIKE"/>
    <property type="match status" value="1"/>
</dbReference>
<dbReference type="Gene3D" id="4.10.520.10">
    <property type="entry name" value="IHF-like DNA-binding proteins"/>
    <property type="match status" value="1"/>
</dbReference>
<dbReference type="GO" id="GO:0003677">
    <property type="term" value="F:DNA binding"/>
    <property type="evidence" value="ECO:0007669"/>
    <property type="project" value="UniProtKB-KW"/>
</dbReference>
<proteinExistence type="inferred from homology"/>
<dbReference type="GO" id="GO:0030527">
    <property type="term" value="F:structural constituent of chromatin"/>
    <property type="evidence" value="ECO:0007669"/>
    <property type="project" value="InterPro"/>
</dbReference>
<dbReference type="FunFam" id="4.10.520.10:FF:000001">
    <property type="entry name" value="DNA-binding protein HU"/>
    <property type="match status" value="1"/>
</dbReference>
<name>A0A2N5ZLJ5_MUIH1</name>
<dbReference type="PANTHER" id="PTHR33175">
    <property type="entry name" value="DNA-BINDING PROTEIN HU"/>
    <property type="match status" value="1"/>
</dbReference>
<dbReference type="CDD" id="cd13831">
    <property type="entry name" value="HU"/>
    <property type="match status" value="1"/>
</dbReference>
<dbReference type="Proteomes" id="UP000234857">
    <property type="component" value="Unassembled WGS sequence"/>
</dbReference>
<dbReference type="GO" id="GO:0042802">
    <property type="term" value="F:identical protein binding"/>
    <property type="evidence" value="ECO:0007669"/>
    <property type="project" value="UniProtKB-ARBA"/>
</dbReference>
<evidence type="ECO:0000313" key="5">
    <source>
        <dbReference type="EMBL" id="PLX19534.1"/>
    </source>
</evidence>
<dbReference type="Pfam" id="PF00216">
    <property type="entry name" value="Bac_DNA_binding"/>
    <property type="match status" value="1"/>
</dbReference>